<feature type="domain" description="GST C-terminal" evidence="1">
    <location>
        <begin position="1"/>
        <end position="99"/>
    </location>
</feature>
<dbReference type="PANTHER" id="PTHR44051:SF2">
    <property type="entry name" value="HYPOTHETICAL GLUTATHIONE S-TRANSFERASE LIKE PROTEIN"/>
    <property type="match status" value="1"/>
</dbReference>
<protein>
    <recommendedName>
        <fullName evidence="1">GST C-terminal domain-containing protein</fullName>
    </recommendedName>
</protein>
<dbReference type="Pfam" id="PF00043">
    <property type="entry name" value="GST_C"/>
    <property type="match status" value="1"/>
</dbReference>
<proteinExistence type="predicted"/>
<organism evidence="2">
    <name type="scientific">marine sediment metagenome</name>
    <dbReference type="NCBI Taxonomy" id="412755"/>
    <lineage>
        <taxon>unclassified sequences</taxon>
        <taxon>metagenomes</taxon>
        <taxon>ecological metagenomes</taxon>
    </lineage>
</organism>
<dbReference type="InterPro" id="IPR010987">
    <property type="entry name" value="Glutathione-S-Trfase_C-like"/>
</dbReference>
<comment type="caution">
    <text evidence="2">The sequence shown here is derived from an EMBL/GenBank/DDBJ whole genome shotgun (WGS) entry which is preliminary data.</text>
</comment>
<dbReference type="PROSITE" id="PS50405">
    <property type="entry name" value="GST_CTER"/>
    <property type="match status" value="1"/>
</dbReference>
<gene>
    <name evidence="2" type="ORF">S03H2_51843</name>
</gene>
<sequence>AENEIARGPADARLHDEFGFKLDVHQARENAAHILGLMEEHLAKNNWLALGRPTIADIACMPYVALSHEGGISLEPFLAIRAWITRIKALPGFISMPAL</sequence>
<reference evidence="2" key="1">
    <citation type="journal article" date="2014" name="Front. Microbiol.">
        <title>High frequency of phylogenetically diverse reductive dehalogenase-homologous genes in deep subseafloor sedimentary metagenomes.</title>
        <authorList>
            <person name="Kawai M."/>
            <person name="Futagami T."/>
            <person name="Toyoda A."/>
            <person name="Takaki Y."/>
            <person name="Nishi S."/>
            <person name="Hori S."/>
            <person name="Arai W."/>
            <person name="Tsubouchi T."/>
            <person name="Morono Y."/>
            <person name="Uchiyama I."/>
            <person name="Ito T."/>
            <person name="Fujiyama A."/>
            <person name="Inagaki F."/>
            <person name="Takami H."/>
        </authorList>
    </citation>
    <scope>NUCLEOTIDE SEQUENCE</scope>
    <source>
        <strain evidence="2">Expedition CK06-06</strain>
    </source>
</reference>
<dbReference type="SUPFAM" id="SSF47616">
    <property type="entry name" value="GST C-terminal domain-like"/>
    <property type="match status" value="1"/>
</dbReference>
<name>X1IXW7_9ZZZZ</name>
<evidence type="ECO:0000313" key="2">
    <source>
        <dbReference type="EMBL" id="GAH62398.1"/>
    </source>
</evidence>
<dbReference type="Gene3D" id="1.20.1050.10">
    <property type="match status" value="1"/>
</dbReference>
<accession>X1IXW7</accession>
<dbReference type="InterPro" id="IPR004046">
    <property type="entry name" value="GST_C"/>
</dbReference>
<dbReference type="AlphaFoldDB" id="X1IXW7"/>
<dbReference type="PANTHER" id="PTHR44051">
    <property type="entry name" value="GLUTATHIONE S-TRANSFERASE-RELATED"/>
    <property type="match status" value="1"/>
</dbReference>
<dbReference type="InterPro" id="IPR036282">
    <property type="entry name" value="Glutathione-S-Trfase_C_sf"/>
</dbReference>
<feature type="non-terminal residue" evidence="2">
    <location>
        <position position="1"/>
    </location>
</feature>
<evidence type="ECO:0000259" key="1">
    <source>
        <dbReference type="PROSITE" id="PS50405"/>
    </source>
</evidence>
<dbReference type="EMBL" id="BARU01032917">
    <property type="protein sequence ID" value="GAH62398.1"/>
    <property type="molecule type" value="Genomic_DNA"/>
</dbReference>